<evidence type="ECO:0008006" key="3">
    <source>
        <dbReference type="Google" id="ProtNLM"/>
    </source>
</evidence>
<dbReference type="InterPro" id="IPR015943">
    <property type="entry name" value="WD40/YVTN_repeat-like_dom_sf"/>
</dbReference>
<reference evidence="1 2" key="1">
    <citation type="submission" date="2017-03" db="EMBL/GenBank/DDBJ databases">
        <authorList>
            <person name="Afonso C.L."/>
            <person name="Miller P.J."/>
            <person name="Scott M.A."/>
            <person name="Spackman E."/>
            <person name="Goraichik I."/>
            <person name="Dimitrov K.M."/>
            <person name="Suarez D.L."/>
            <person name="Swayne D.E."/>
        </authorList>
    </citation>
    <scope>NUCLEOTIDE SEQUENCE [LARGE SCALE GENOMIC DNA]</scope>
    <source>
        <strain evidence="1 2">CECT 7639</strain>
    </source>
</reference>
<dbReference type="Gene3D" id="2.130.10.10">
    <property type="entry name" value="YVTN repeat-like/Quinoprotein amine dehydrogenase"/>
    <property type="match status" value="1"/>
</dbReference>
<dbReference type="Proteomes" id="UP000193077">
    <property type="component" value="Unassembled WGS sequence"/>
</dbReference>
<dbReference type="PIRSF" id="PIRSF028101">
    <property type="entry name" value="UCP028101"/>
    <property type="match status" value="1"/>
</dbReference>
<organism evidence="1 2">
    <name type="scientific">Falsiruegeria litorea R37</name>
    <dbReference type="NCBI Taxonomy" id="1200284"/>
    <lineage>
        <taxon>Bacteria</taxon>
        <taxon>Pseudomonadati</taxon>
        <taxon>Pseudomonadota</taxon>
        <taxon>Alphaproteobacteria</taxon>
        <taxon>Rhodobacterales</taxon>
        <taxon>Roseobacteraceae</taxon>
        <taxon>Falsiruegeria</taxon>
    </lineage>
</organism>
<dbReference type="Pfam" id="PF07433">
    <property type="entry name" value="DUF1513"/>
    <property type="match status" value="1"/>
</dbReference>
<dbReference type="AlphaFoldDB" id="A0A1Y5R9T3"/>
<dbReference type="SUPFAM" id="SSF50969">
    <property type="entry name" value="YVTN repeat-like/Quinoprotein amine dehydrogenase"/>
    <property type="match status" value="1"/>
</dbReference>
<evidence type="ECO:0000313" key="1">
    <source>
        <dbReference type="EMBL" id="SLN12447.1"/>
    </source>
</evidence>
<dbReference type="InterPro" id="IPR011044">
    <property type="entry name" value="Quino_amine_DH_bsu"/>
</dbReference>
<dbReference type="InterPro" id="IPR008311">
    <property type="entry name" value="UCP028101"/>
</dbReference>
<protein>
    <recommendedName>
        <fullName evidence="3">DUF1513 domain-containing protein</fullName>
    </recommendedName>
</protein>
<proteinExistence type="predicted"/>
<sequence length="377" mass="39700">MGQPWACLRALILWMVIEMATRRRFLAGLAVSGLIPTTGWADVGAPAFLSAAGGSDGTYCLVGLTDRGEPVFQIPLPARGHAAAAHPNRAEAVAFARRPGRFAIVLDCATGSVLARLDAPKGRHFYGHGAFSADGLLLFTTENAYDAARGVVGIWDTRTYRRQGEFPSGGIGPHDIRLMPDGETLVVANGGIETHPDSGRAKLNLPLMQPNLTYLSAEGEVLEQAELAPEMHMNSIRHLDVRADGLVGFATQWQGSTADSPSVVGLHRRGEAPELLSATLTQARAMDGYGGSVAFYEGGTRIAVSSPRGGLVQLGDVGARVVDSQLNMPDVCGLGVSDGALRASTGTGAFWAATATPTILTQQPVAWDNHLVRVSRG</sequence>
<keyword evidence="2" id="KW-1185">Reference proteome</keyword>
<evidence type="ECO:0000313" key="2">
    <source>
        <dbReference type="Proteomes" id="UP000193077"/>
    </source>
</evidence>
<dbReference type="EMBL" id="FWFO01000001">
    <property type="protein sequence ID" value="SLN12447.1"/>
    <property type="molecule type" value="Genomic_DNA"/>
</dbReference>
<name>A0A1Y5R9T3_9RHOB</name>
<gene>
    <name evidence="1" type="ORF">TRL7639_00127</name>
</gene>
<accession>A0A1Y5R9T3</accession>